<evidence type="ECO:0000313" key="3">
    <source>
        <dbReference type="Proteomes" id="UP001642260"/>
    </source>
</evidence>
<comment type="caution">
    <text evidence="2">The sequence shown here is derived from an EMBL/GenBank/DDBJ whole genome shotgun (WGS) entry which is preliminary data.</text>
</comment>
<feature type="domain" description="Phospholipase/carboxylesterase/thioesterase" evidence="1">
    <location>
        <begin position="2"/>
        <end position="101"/>
    </location>
</feature>
<dbReference type="PANTHER" id="PTHR46234">
    <property type="entry name" value="ALPHA/BETA-HYDROLASES SUPERFAMILY PROTEIN"/>
    <property type="match status" value="1"/>
</dbReference>
<dbReference type="InterPro" id="IPR003140">
    <property type="entry name" value="PLipase/COase/thioEstase"/>
</dbReference>
<dbReference type="SUPFAM" id="SSF53474">
    <property type="entry name" value="alpha/beta-Hydrolases"/>
    <property type="match status" value="1"/>
</dbReference>
<dbReference type="Pfam" id="PF02230">
    <property type="entry name" value="Abhydrolase_2"/>
    <property type="match status" value="1"/>
</dbReference>
<sequence>MVKWICLTAPTLPVTSLGGKTATAWCDITKVSEGMQHDFESLDYLNSYIADHLLAEPTNVIKGVGGFGLGAAAALYFATSCAFGQVKINPQIVIGINGWLPGLA</sequence>
<evidence type="ECO:0000313" key="2">
    <source>
        <dbReference type="EMBL" id="CAH8391214.1"/>
    </source>
</evidence>
<name>A0ABC8M639_ERUVS</name>
<accession>A0ABC8M639</accession>
<protein>
    <recommendedName>
        <fullName evidence="1">Phospholipase/carboxylesterase/thioesterase domain-containing protein</fullName>
    </recommendedName>
</protein>
<organism evidence="2 3">
    <name type="scientific">Eruca vesicaria subsp. sativa</name>
    <name type="common">Garden rocket</name>
    <name type="synonym">Eruca sativa</name>
    <dbReference type="NCBI Taxonomy" id="29727"/>
    <lineage>
        <taxon>Eukaryota</taxon>
        <taxon>Viridiplantae</taxon>
        <taxon>Streptophyta</taxon>
        <taxon>Embryophyta</taxon>
        <taxon>Tracheophyta</taxon>
        <taxon>Spermatophyta</taxon>
        <taxon>Magnoliopsida</taxon>
        <taxon>eudicotyledons</taxon>
        <taxon>Gunneridae</taxon>
        <taxon>Pentapetalae</taxon>
        <taxon>rosids</taxon>
        <taxon>malvids</taxon>
        <taxon>Brassicales</taxon>
        <taxon>Brassicaceae</taxon>
        <taxon>Brassiceae</taxon>
        <taxon>Eruca</taxon>
    </lineage>
</organism>
<keyword evidence="3" id="KW-1185">Reference proteome</keyword>
<proteinExistence type="predicted"/>
<dbReference type="AlphaFoldDB" id="A0ABC8M639"/>
<reference evidence="2 3" key="1">
    <citation type="submission" date="2022-03" db="EMBL/GenBank/DDBJ databases">
        <authorList>
            <person name="Macdonald S."/>
            <person name="Ahmed S."/>
            <person name="Newling K."/>
        </authorList>
    </citation>
    <scope>NUCLEOTIDE SEQUENCE [LARGE SCALE GENOMIC DNA]</scope>
</reference>
<dbReference type="Proteomes" id="UP001642260">
    <property type="component" value="Unassembled WGS sequence"/>
</dbReference>
<dbReference type="InterPro" id="IPR029058">
    <property type="entry name" value="AB_hydrolase_fold"/>
</dbReference>
<dbReference type="Gene3D" id="3.40.50.1820">
    <property type="entry name" value="alpha/beta hydrolase"/>
    <property type="match status" value="1"/>
</dbReference>
<gene>
    <name evidence="2" type="ORF">ERUC_LOCUS43697</name>
</gene>
<evidence type="ECO:0000259" key="1">
    <source>
        <dbReference type="Pfam" id="PF02230"/>
    </source>
</evidence>
<dbReference type="EMBL" id="CAKOAT010936265">
    <property type="protein sequence ID" value="CAH8391214.1"/>
    <property type="molecule type" value="Genomic_DNA"/>
</dbReference>